<feature type="transmembrane region" description="Helical" evidence="6">
    <location>
        <begin position="147"/>
        <end position="168"/>
    </location>
</feature>
<gene>
    <name evidence="8" type="primary">yqeD</name>
    <name evidence="8" type="ORF">DNHGIG_22830</name>
</gene>
<comment type="similarity">
    <text evidence="6">Belongs to the TVP38/TMEM64 family.</text>
</comment>
<reference evidence="8" key="1">
    <citation type="journal article" date="2023" name="Int. J. Syst. Evol. Microbiol.">
        <title>Collibacillus ludicampi gen. nov., sp. nov., a new soil bacterium of the family Alicyclobacillaceae.</title>
        <authorList>
            <person name="Jojima T."/>
            <person name="Ioku Y."/>
            <person name="Fukuta Y."/>
            <person name="Shirasaka N."/>
            <person name="Matsumura Y."/>
            <person name="Mori M."/>
        </authorList>
    </citation>
    <scope>NUCLEOTIDE SEQUENCE</scope>
    <source>
        <strain evidence="8">TP075</strain>
    </source>
</reference>
<accession>A0AAV4LGT6</accession>
<sequence length="208" mass="23499">MRKILAILVFLAVVFIGYTWKDLFLTWIRSGGSIAILVSILFVAILVFFPVMPFIAVTGIIGAVFGTWIGTFISLIGALLGALLMFTMARYGFRDWAQRYVRKYPKAKEFETYFENNAFLSIMFVRIIPIVPSPVVNILCGISLVPWYTFFLASLLGKIPSILVFTFAGSSFVNNRTTSLLIYAVYFLLIGVLTAIYMRKRQLGQEKE</sequence>
<proteinExistence type="inferred from homology"/>
<dbReference type="Pfam" id="PF09335">
    <property type="entry name" value="VTT_dom"/>
    <property type="match status" value="1"/>
</dbReference>
<keyword evidence="5 6" id="KW-0472">Membrane</keyword>
<dbReference type="EMBL" id="BOQE01000001">
    <property type="protein sequence ID" value="GIM46734.1"/>
    <property type="molecule type" value="Genomic_DNA"/>
</dbReference>
<evidence type="ECO:0000256" key="1">
    <source>
        <dbReference type="ARBA" id="ARBA00004651"/>
    </source>
</evidence>
<evidence type="ECO:0000256" key="2">
    <source>
        <dbReference type="ARBA" id="ARBA00022475"/>
    </source>
</evidence>
<feature type="transmembrane region" description="Helical" evidence="6">
    <location>
        <begin position="118"/>
        <end position="140"/>
    </location>
</feature>
<dbReference type="PANTHER" id="PTHR12677">
    <property type="entry name" value="GOLGI APPARATUS MEMBRANE PROTEIN TVP38-RELATED"/>
    <property type="match status" value="1"/>
</dbReference>
<comment type="subcellular location">
    <subcellularLocation>
        <location evidence="1 6">Cell membrane</location>
        <topology evidence="1 6">Multi-pass membrane protein</topology>
    </subcellularLocation>
</comment>
<dbReference type="Proteomes" id="UP001057291">
    <property type="component" value="Unassembled WGS sequence"/>
</dbReference>
<organism evidence="8 9">
    <name type="scientific">Collibacillus ludicampi</name>
    <dbReference type="NCBI Taxonomy" id="2771369"/>
    <lineage>
        <taxon>Bacteria</taxon>
        <taxon>Bacillati</taxon>
        <taxon>Bacillota</taxon>
        <taxon>Bacilli</taxon>
        <taxon>Bacillales</taxon>
        <taxon>Alicyclobacillaceae</taxon>
        <taxon>Collibacillus</taxon>
    </lineage>
</organism>
<dbReference type="GO" id="GO:0005886">
    <property type="term" value="C:plasma membrane"/>
    <property type="evidence" value="ECO:0007669"/>
    <property type="project" value="UniProtKB-SubCell"/>
</dbReference>
<evidence type="ECO:0000256" key="5">
    <source>
        <dbReference type="ARBA" id="ARBA00023136"/>
    </source>
</evidence>
<comment type="caution">
    <text evidence="8">The sequence shown here is derived from an EMBL/GenBank/DDBJ whole genome shotgun (WGS) entry which is preliminary data.</text>
</comment>
<evidence type="ECO:0000313" key="9">
    <source>
        <dbReference type="Proteomes" id="UP001057291"/>
    </source>
</evidence>
<dbReference type="AlphaFoldDB" id="A0AAV4LGT6"/>
<evidence type="ECO:0000259" key="7">
    <source>
        <dbReference type="Pfam" id="PF09335"/>
    </source>
</evidence>
<keyword evidence="9" id="KW-1185">Reference proteome</keyword>
<feature type="transmembrane region" description="Helical" evidence="6">
    <location>
        <begin position="72"/>
        <end position="93"/>
    </location>
</feature>
<dbReference type="InterPro" id="IPR015414">
    <property type="entry name" value="TMEM64"/>
</dbReference>
<keyword evidence="3 6" id="KW-0812">Transmembrane</keyword>
<protein>
    <recommendedName>
        <fullName evidence="6">TVP38/TMEM64 family membrane protein</fullName>
    </recommendedName>
</protein>
<feature type="transmembrane region" description="Helical" evidence="6">
    <location>
        <begin position="35"/>
        <end position="65"/>
    </location>
</feature>
<keyword evidence="4 6" id="KW-1133">Transmembrane helix</keyword>
<name>A0AAV4LGT6_9BACL</name>
<dbReference type="PANTHER" id="PTHR12677:SF59">
    <property type="entry name" value="GOLGI APPARATUS MEMBRANE PROTEIN TVP38-RELATED"/>
    <property type="match status" value="1"/>
</dbReference>
<dbReference type="InterPro" id="IPR032816">
    <property type="entry name" value="VTT_dom"/>
</dbReference>
<feature type="transmembrane region" description="Helical" evidence="6">
    <location>
        <begin position="180"/>
        <end position="198"/>
    </location>
</feature>
<evidence type="ECO:0000256" key="6">
    <source>
        <dbReference type="RuleBase" id="RU366058"/>
    </source>
</evidence>
<evidence type="ECO:0000256" key="4">
    <source>
        <dbReference type="ARBA" id="ARBA00022989"/>
    </source>
</evidence>
<evidence type="ECO:0000256" key="3">
    <source>
        <dbReference type="ARBA" id="ARBA00022692"/>
    </source>
</evidence>
<keyword evidence="2 6" id="KW-1003">Cell membrane</keyword>
<feature type="domain" description="VTT" evidence="7">
    <location>
        <begin position="56"/>
        <end position="170"/>
    </location>
</feature>
<evidence type="ECO:0000313" key="8">
    <source>
        <dbReference type="EMBL" id="GIM46734.1"/>
    </source>
</evidence>
<dbReference type="RefSeq" id="WP_282199796.1">
    <property type="nucleotide sequence ID" value="NZ_BOQE01000001.1"/>
</dbReference>